<evidence type="ECO:0000313" key="6">
    <source>
        <dbReference type="Proteomes" id="UP001412067"/>
    </source>
</evidence>
<feature type="compositionally biased region" description="Basic residues" evidence="3">
    <location>
        <begin position="52"/>
        <end position="64"/>
    </location>
</feature>
<feature type="compositionally biased region" description="Basic and acidic residues" evidence="3">
    <location>
        <begin position="157"/>
        <end position="173"/>
    </location>
</feature>
<dbReference type="CDD" id="cd12272">
    <property type="entry name" value="RRM2_PHIP1"/>
    <property type="match status" value="1"/>
</dbReference>
<gene>
    <name evidence="5" type="ORF">KSP40_PGU020173</name>
</gene>
<feature type="domain" description="RRM" evidence="4">
    <location>
        <begin position="297"/>
        <end position="373"/>
    </location>
</feature>
<dbReference type="EMBL" id="JBBWWR010000015">
    <property type="protein sequence ID" value="KAK8950374.1"/>
    <property type="molecule type" value="Genomic_DNA"/>
</dbReference>
<dbReference type="InterPro" id="IPR012677">
    <property type="entry name" value="Nucleotide-bd_a/b_plait_sf"/>
</dbReference>
<evidence type="ECO:0000259" key="4">
    <source>
        <dbReference type="PROSITE" id="PS50102"/>
    </source>
</evidence>
<keyword evidence="6" id="KW-1185">Reference proteome</keyword>
<feature type="region of interest" description="Disordered" evidence="3">
    <location>
        <begin position="106"/>
        <end position="173"/>
    </location>
</feature>
<dbReference type="Proteomes" id="UP001412067">
    <property type="component" value="Unassembled WGS sequence"/>
</dbReference>
<keyword evidence="1 2" id="KW-0694">RNA-binding</keyword>
<dbReference type="InterPro" id="IPR000504">
    <property type="entry name" value="RRM_dom"/>
</dbReference>
<feature type="region of interest" description="Disordered" evidence="3">
    <location>
        <begin position="45"/>
        <end position="77"/>
    </location>
</feature>
<name>A0ABR2LU04_9ASPA</name>
<comment type="caution">
    <text evidence="5">The sequence shown here is derived from an EMBL/GenBank/DDBJ whole genome shotgun (WGS) entry which is preliminary data.</text>
</comment>
<proteinExistence type="predicted"/>
<dbReference type="SUPFAM" id="SSF54928">
    <property type="entry name" value="RNA-binding domain, RBD"/>
    <property type="match status" value="2"/>
</dbReference>
<accession>A0ABR2LU04</accession>
<dbReference type="Pfam" id="PF00076">
    <property type="entry name" value="RRM_1"/>
    <property type="match status" value="2"/>
</dbReference>
<reference evidence="5 6" key="1">
    <citation type="journal article" date="2022" name="Nat. Plants">
        <title>Genomes of leafy and leafless Platanthera orchids illuminate the evolution of mycoheterotrophy.</title>
        <authorList>
            <person name="Li M.H."/>
            <person name="Liu K.W."/>
            <person name="Li Z."/>
            <person name="Lu H.C."/>
            <person name="Ye Q.L."/>
            <person name="Zhang D."/>
            <person name="Wang J.Y."/>
            <person name="Li Y.F."/>
            <person name="Zhong Z.M."/>
            <person name="Liu X."/>
            <person name="Yu X."/>
            <person name="Liu D.K."/>
            <person name="Tu X.D."/>
            <person name="Liu B."/>
            <person name="Hao Y."/>
            <person name="Liao X.Y."/>
            <person name="Jiang Y.T."/>
            <person name="Sun W.H."/>
            <person name="Chen J."/>
            <person name="Chen Y.Q."/>
            <person name="Ai Y."/>
            <person name="Zhai J.W."/>
            <person name="Wu S.S."/>
            <person name="Zhou Z."/>
            <person name="Hsiao Y.Y."/>
            <person name="Wu W.L."/>
            <person name="Chen Y.Y."/>
            <person name="Lin Y.F."/>
            <person name="Hsu J.L."/>
            <person name="Li C.Y."/>
            <person name="Wang Z.W."/>
            <person name="Zhao X."/>
            <person name="Zhong W.Y."/>
            <person name="Ma X.K."/>
            <person name="Ma L."/>
            <person name="Huang J."/>
            <person name="Chen G.Z."/>
            <person name="Huang M.Z."/>
            <person name="Huang L."/>
            <person name="Peng D.H."/>
            <person name="Luo Y.B."/>
            <person name="Zou S.Q."/>
            <person name="Chen S.P."/>
            <person name="Lan S."/>
            <person name="Tsai W.C."/>
            <person name="Van de Peer Y."/>
            <person name="Liu Z.J."/>
        </authorList>
    </citation>
    <scope>NUCLEOTIDE SEQUENCE [LARGE SCALE GENOMIC DNA]</scope>
    <source>
        <strain evidence="5">Lor288</strain>
    </source>
</reference>
<dbReference type="PANTHER" id="PTHR23236">
    <property type="entry name" value="EUKARYOTIC TRANSLATION INITIATION FACTOR 4B/4H"/>
    <property type="match status" value="1"/>
</dbReference>
<dbReference type="InterPro" id="IPR034361">
    <property type="entry name" value="PHIP1_RRM1"/>
</dbReference>
<dbReference type="InterPro" id="IPR034362">
    <property type="entry name" value="PHIP1_RRM2"/>
</dbReference>
<dbReference type="PANTHER" id="PTHR23236:SF24">
    <property type="entry name" value="PHRAGMOPLASTIN INTERACTING PROTEIN 1"/>
    <property type="match status" value="1"/>
</dbReference>
<evidence type="ECO:0000256" key="1">
    <source>
        <dbReference type="ARBA" id="ARBA00022884"/>
    </source>
</evidence>
<evidence type="ECO:0000256" key="2">
    <source>
        <dbReference type="PROSITE-ProRule" id="PRU00176"/>
    </source>
</evidence>
<protein>
    <recommendedName>
        <fullName evidence="4">RRM domain-containing protein</fullName>
    </recommendedName>
</protein>
<feature type="domain" description="RRM" evidence="4">
    <location>
        <begin position="202"/>
        <end position="279"/>
    </location>
</feature>
<sequence>MVLSHKKLKQKLRALVTECLAADESNDPRKDVSSVAEVNHELQSVRELLATKSRRPKPQRKKEKNKTSPEDLMNEDGCLVVHEGNTSFGENLENEGLVDLKERVKVKKRKRGDSEGQELVGGLQKKKQKLEKKKKKKQQLEKKKKKRRELKLKRKGKEGTIEKDGALEKEETKHGDAIQRVLQQSKMPQVVASVQVDEIEKKKVYVGGIPYYSSEDDIRNFFQDCGTITEMDCMTFPETRKFRGIAILSFKVLGSSPRAFAMDGADMGGFYLKIQPYKASRTQRSSDFAPEIIDGYNRVYVGNLSWDITEDALKQFFSDCRILSVRFGTDKETGDFKGYAHIDFSDSVSLAIALKLDQRVLCGRPVRVRCAVPRKSVQTESISKSGDKMQNGGHLVVSSSSASTCAATATAAGADASVSACANASVSWVLLLILDVWWSTASRGASGSVRFGLKSKPNRHASVLVCPNGLEPNPIVSVQNRLYYNIICCCGLRERDSSHAIGIWKLNRRKGGQIGSGGIAGNRDKLSQAFMISQFLSRLLGIGISFQFPHSGIGNDGNWNKLRRFLRSDSPIRELRSSGAASGRPGTAKAQGFLRSVTPIPRRTAAAQPRRAPVIMENRPIFLFPFRVSLYKLHMVSYSRFADFALYFHIDMNIINSVENCSDSSSSPVEDDEFINPDANAIITDHNVQDVELVTHLHWPHSY</sequence>
<evidence type="ECO:0000256" key="3">
    <source>
        <dbReference type="SAM" id="MobiDB-lite"/>
    </source>
</evidence>
<organism evidence="5 6">
    <name type="scientific">Platanthera guangdongensis</name>
    <dbReference type="NCBI Taxonomy" id="2320717"/>
    <lineage>
        <taxon>Eukaryota</taxon>
        <taxon>Viridiplantae</taxon>
        <taxon>Streptophyta</taxon>
        <taxon>Embryophyta</taxon>
        <taxon>Tracheophyta</taxon>
        <taxon>Spermatophyta</taxon>
        <taxon>Magnoliopsida</taxon>
        <taxon>Liliopsida</taxon>
        <taxon>Asparagales</taxon>
        <taxon>Orchidaceae</taxon>
        <taxon>Orchidoideae</taxon>
        <taxon>Orchideae</taxon>
        <taxon>Orchidinae</taxon>
        <taxon>Platanthera</taxon>
    </lineage>
</organism>
<dbReference type="InterPro" id="IPR035979">
    <property type="entry name" value="RBD_domain_sf"/>
</dbReference>
<dbReference type="CDD" id="cd12271">
    <property type="entry name" value="RRM1_PHIP1"/>
    <property type="match status" value="1"/>
</dbReference>
<evidence type="ECO:0000313" key="5">
    <source>
        <dbReference type="EMBL" id="KAK8950374.1"/>
    </source>
</evidence>
<dbReference type="SMART" id="SM00360">
    <property type="entry name" value="RRM"/>
    <property type="match status" value="2"/>
</dbReference>
<dbReference type="Gene3D" id="3.30.70.330">
    <property type="match status" value="2"/>
</dbReference>
<dbReference type="PROSITE" id="PS50102">
    <property type="entry name" value="RRM"/>
    <property type="match status" value="2"/>
</dbReference>
<feature type="compositionally biased region" description="Basic residues" evidence="3">
    <location>
        <begin position="124"/>
        <end position="156"/>
    </location>
</feature>